<dbReference type="ExpressionAtlas" id="A0A0P0W5F7">
    <property type="expression patterns" value="baseline and differential"/>
</dbReference>
<evidence type="ECO:0000313" key="3">
    <source>
        <dbReference type="Proteomes" id="UP000059680"/>
    </source>
</evidence>
<proteinExistence type="predicted"/>
<dbReference type="AlphaFoldDB" id="A0A0P0W5F7"/>
<keyword evidence="1" id="KW-0472">Membrane</keyword>
<reference evidence="3" key="1">
    <citation type="journal article" date="2005" name="Nature">
        <title>The map-based sequence of the rice genome.</title>
        <authorList>
            <consortium name="International rice genome sequencing project (IRGSP)"/>
            <person name="Matsumoto T."/>
            <person name="Wu J."/>
            <person name="Kanamori H."/>
            <person name="Katayose Y."/>
            <person name="Fujisawa M."/>
            <person name="Namiki N."/>
            <person name="Mizuno H."/>
            <person name="Yamamoto K."/>
            <person name="Antonio B.A."/>
            <person name="Baba T."/>
            <person name="Sakata K."/>
            <person name="Nagamura Y."/>
            <person name="Aoki H."/>
            <person name="Arikawa K."/>
            <person name="Arita K."/>
            <person name="Bito T."/>
            <person name="Chiden Y."/>
            <person name="Fujitsuka N."/>
            <person name="Fukunaka R."/>
            <person name="Hamada M."/>
            <person name="Harada C."/>
            <person name="Hayashi A."/>
            <person name="Hijishita S."/>
            <person name="Honda M."/>
            <person name="Hosokawa S."/>
            <person name="Ichikawa Y."/>
            <person name="Idonuma A."/>
            <person name="Iijima M."/>
            <person name="Ikeda M."/>
            <person name="Ikeno M."/>
            <person name="Ito K."/>
            <person name="Ito S."/>
            <person name="Ito T."/>
            <person name="Ito Y."/>
            <person name="Ito Y."/>
            <person name="Iwabuchi A."/>
            <person name="Kamiya K."/>
            <person name="Karasawa W."/>
            <person name="Kurita K."/>
            <person name="Katagiri S."/>
            <person name="Kikuta A."/>
            <person name="Kobayashi H."/>
            <person name="Kobayashi N."/>
            <person name="Machita K."/>
            <person name="Maehara T."/>
            <person name="Masukawa M."/>
            <person name="Mizubayashi T."/>
            <person name="Mukai Y."/>
            <person name="Nagasaki H."/>
            <person name="Nagata Y."/>
            <person name="Naito S."/>
            <person name="Nakashima M."/>
            <person name="Nakama Y."/>
            <person name="Nakamichi Y."/>
            <person name="Nakamura M."/>
            <person name="Meguro A."/>
            <person name="Negishi M."/>
            <person name="Ohta I."/>
            <person name="Ohta T."/>
            <person name="Okamoto M."/>
            <person name="Ono N."/>
            <person name="Saji S."/>
            <person name="Sakaguchi M."/>
            <person name="Sakai K."/>
            <person name="Shibata M."/>
            <person name="Shimokawa T."/>
            <person name="Song J."/>
            <person name="Takazaki Y."/>
            <person name="Terasawa K."/>
            <person name="Tsugane M."/>
            <person name="Tsuji K."/>
            <person name="Ueda S."/>
            <person name="Waki K."/>
            <person name="Yamagata H."/>
            <person name="Yamamoto M."/>
            <person name="Yamamoto S."/>
            <person name="Yamane H."/>
            <person name="Yoshiki S."/>
            <person name="Yoshihara R."/>
            <person name="Yukawa K."/>
            <person name="Zhong H."/>
            <person name="Yano M."/>
            <person name="Yuan Q."/>
            <person name="Ouyang S."/>
            <person name="Liu J."/>
            <person name="Jones K.M."/>
            <person name="Gansberger K."/>
            <person name="Moffat K."/>
            <person name="Hill J."/>
            <person name="Bera J."/>
            <person name="Fadrosh D."/>
            <person name="Jin S."/>
            <person name="Johri S."/>
            <person name="Kim M."/>
            <person name="Overton L."/>
            <person name="Reardon M."/>
            <person name="Tsitrin T."/>
            <person name="Vuong H."/>
            <person name="Weaver B."/>
            <person name="Ciecko A."/>
            <person name="Tallon L."/>
            <person name="Jackson J."/>
            <person name="Pai G."/>
            <person name="Aken S.V."/>
            <person name="Utterback T."/>
            <person name="Reidmuller S."/>
            <person name="Feldblyum T."/>
            <person name="Hsiao J."/>
            <person name="Zismann V."/>
            <person name="Iobst S."/>
            <person name="de Vazeille A.R."/>
            <person name="Buell C.R."/>
            <person name="Ying K."/>
            <person name="Li Y."/>
            <person name="Lu T."/>
            <person name="Huang Y."/>
            <person name="Zhao Q."/>
            <person name="Feng Q."/>
            <person name="Zhang L."/>
            <person name="Zhu J."/>
            <person name="Weng Q."/>
            <person name="Mu J."/>
            <person name="Lu Y."/>
            <person name="Fan D."/>
            <person name="Liu Y."/>
            <person name="Guan J."/>
            <person name="Zhang Y."/>
            <person name="Yu S."/>
            <person name="Liu X."/>
            <person name="Zhang Y."/>
            <person name="Hong G."/>
            <person name="Han B."/>
            <person name="Choisne N."/>
            <person name="Demange N."/>
            <person name="Orjeda G."/>
            <person name="Samain S."/>
            <person name="Cattolico L."/>
            <person name="Pelletier E."/>
            <person name="Couloux A."/>
            <person name="Segurens B."/>
            <person name="Wincker P."/>
            <person name="D'Hont A."/>
            <person name="Scarpelli C."/>
            <person name="Weissenbach J."/>
            <person name="Salanoubat M."/>
            <person name="Quetier F."/>
            <person name="Yu Y."/>
            <person name="Kim H.R."/>
            <person name="Rambo T."/>
            <person name="Currie J."/>
            <person name="Collura K."/>
            <person name="Luo M."/>
            <person name="Yang T."/>
            <person name="Ammiraju J.S.S."/>
            <person name="Engler F."/>
            <person name="Soderlund C."/>
            <person name="Wing R.A."/>
            <person name="Palmer L.E."/>
            <person name="de la Bastide M."/>
            <person name="Spiegel L."/>
            <person name="Nascimento L."/>
            <person name="Zutavern T."/>
            <person name="O'Shaughnessy A."/>
            <person name="Dike S."/>
            <person name="Dedhia N."/>
            <person name="Preston R."/>
            <person name="Balija V."/>
            <person name="McCombie W.R."/>
            <person name="Chow T."/>
            <person name="Chen H."/>
            <person name="Chung M."/>
            <person name="Chen C."/>
            <person name="Shaw J."/>
            <person name="Wu H."/>
            <person name="Hsiao K."/>
            <person name="Chao Y."/>
            <person name="Chu M."/>
            <person name="Cheng C."/>
            <person name="Hour A."/>
            <person name="Lee P."/>
            <person name="Lin S."/>
            <person name="Lin Y."/>
            <person name="Liou J."/>
            <person name="Liu S."/>
            <person name="Hsing Y."/>
            <person name="Raghuvanshi S."/>
            <person name="Mohanty A."/>
            <person name="Bharti A.K."/>
            <person name="Gaur A."/>
            <person name="Gupta V."/>
            <person name="Kumar D."/>
            <person name="Ravi V."/>
            <person name="Vij S."/>
            <person name="Kapur A."/>
            <person name="Khurana P."/>
            <person name="Khurana P."/>
            <person name="Khurana J.P."/>
            <person name="Tyagi A.K."/>
            <person name="Gaikwad K."/>
            <person name="Singh A."/>
            <person name="Dalal V."/>
            <person name="Srivastava S."/>
            <person name="Dixit A."/>
            <person name="Pal A.K."/>
            <person name="Ghazi I.A."/>
            <person name="Yadav M."/>
            <person name="Pandit A."/>
            <person name="Bhargava A."/>
            <person name="Sureshbabu K."/>
            <person name="Batra K."/>
            <person name="Sharma T.R."/>
            <person name="Mohapatra T."/>
            <person name="Singh N.K."/>
            <person name="Messing J."/>
            <person name="Nelson A.B."/>
            <person name="Fuks G."/>
            <person name="Kavchok S."/>
            <person name="Keizer G."/>
            <person name="Linton E."/>
            <person name="Llaca V."/>
            <person name="Song R."/>
            <person name="Tanyolac B."/>
            <person name="Young S."/>
            <person name="Ho-Il K."/>
            <person name="Hahn J.H."/>
            <person name="Sangsakoo G."/>
            <person name="Vanavichit A."/>
            <person name="de Mattos Luiz.A.T."/>
            <person name="Zimmer P.D."/>
            <person name="Malone G."/>
            <person name="Dellagostin O."/>
            <person name="de Oliveira A.C."/>
            <person name="Bevan M."/>
            <person name="Bancroft I."/>
            <person name="Minx P."/>
            <person name="Cordum H."/>
            <person name="Wilson R."/>
            <person name="Cheng Z."/>
            <person name="Jin W."/>
            <person name="Jiang J."/>
            <person name="Leong S.A."/>
            <person name="Iwama H."/>
            <person name="Gojobori T."/>
            <person name="Itoh T."/>
            <person name="Niimura Y."/>
            <person name="Fujii Y."/>
            <person name="Habara T."/>
            <person name="Sakai H."/>
            <person name="Sato Y."/>
            <person name="Wilson G."/>
            <person name="Kumar K."/>
            <person name="McCouch S."/>
            <person name="Juretic N."/>
            <person name="Hoen D."/>
            <person name="Wright S."/>
            <person name="Bruskiewich R."/>
            <person name="Bureau T."/>
            <person name="Miyao A."/>
            <person name="Hirochika H."/>
            <person name="Nishikawa T."/>
            <person name="Kadowaki K."/>
            <person name="Sugiura M."/>
            <person name="Burr B."/>
            <person name="Sasaki T."/>
        </authorList>
    </citation>
    <scope>NUCLEOTIDE SEQUENCE [LARGE SCALE GENOMIC DNA]</scope>
    <source>
        <strain evidence="3">cv. Nipponbare</strain>
    </source>
</reference>
<keyword evidence="1" id="KW-0812">Transmembrane</keyword>
<keyword evidence="3" id="KW-1185">Reference proteome</keyword>
<keyword evidence="1" id="KW-1133">Transmembrane helix</keyword>
<protein>
    <submittedName>
        <fullName evidence="2">Os03g0842700 protein</fullName>
    </submittedName>
</protein>
<gene>
    <name evidence="2" type="ordered locus">Os03g0842700</name>
    <name evidence="2" type="ORF">OSNPB_030842700</name>
</gene>
<feature type="transmembrane region" description="Helical" evidence="1">
    <location>
        <begin position="9"/>
        <end position="29"/>
    </location>
</feature>
<name>A0A0P0W5F7_ORYSJ</name>
<reference evidence="2 3" key="3">
    <citation type="journal article" date="2013" name="Rice">
        <title>Improvement of the Oryza sativa Nipponbare reference genome using next generation sequence and optical map data.</title>
        <authorList>
            <person name="Kawahara Y."/>
            <person name="de la Bastide M."/>
            <person name="Hamilton J.P."/>
            <person name="Kanamori H."/>
            <person name="McCombie W.R."/>
            <person name="Ouyang S."/>
            <person name="Schwartz D.C."/>
            <person name="Tanaka T."/>
            <person name="Wu J."/>
            <person name="Zhou S."/>
            <person name="Childs K.L."/>
            <person name="Davidson R.M."/>
            <person name="Lin H."/>
            <person name="Quesada-Ocampo L."/>
            <person name="Vaillancourt B."/>
            <person name="Sakai H."/>
            <person name="Lee S.S."/>
            <person name="Kim J."/>
            <person name="Numa H."/>
            <person name="Itoh T."/>
            <person name="Buell C.R."/>
            <person name="Matsumoto T."/>
        </authorList>
    </citation>
    <scope>NUCLEOTIDE SEQUENCE [LARGE SCALE GENOMIC DNA]</scope>
    <source>
        <strain evidence="3">cv. Nipponbare</strain>
    </source>
</reference>
<dbReference type="EMBL" id="AP014959">
    <property type="protein sequence ID" value="BAS87310.1"/>
    <property type="molecule type" value="Genomic_DNA"/>
</dbReference>
<evidence type="ECO:0000313" key="2">
    <source>
        <dbReference type="EMBL" id="BAS87310.1"/>
    </source>
</evidence>
<reference evidence="2 3" key="2">
    <citation type="journal article" date="2013" name="Plant Cell Physiol.">
        <title>Rice Annotation Project Database (RAP-DB): an integrative and interactive database for rice genomics.</title>
        <authorList>
            <person name="Sakai H."/>
            <person name="Lee S.S."/>
            <person name="Tanaka T."/>
            <person name="Numa H."/>
            <person name="Kim J."/>
            <person name="Kawahara Y."/>
            <person name="Wakimoto H."/>
            <person name="Yang C.C."/>
            <person name="Iwamoto M."/>
            <person name="Abe T."/>
            <person name="Yamada Y."/>
            <person name="Muto A."/>
            <person name="Inokuchi H."/>
            <person name="Ikemura T."/>
            <person name="Matsumoto T."/>
            <person name="Sasaki T."/>
            <person name="Itoh T."/>
        </authorList>
    </citation>
    <scope>NUCLEOTIDE SEQUENCE [LARGE SCALE GENOMIC DNA]</scope>
    <source>
        <strain evidence="3">cv. Nipponbare</strain>
    </source>
</reference>
<accession>A0A0P0W5F7</accession>
<evidence type="ECO:0000256" key="1">
    <source>
        <dbReference type="SAM" id="Phobius"/>
    </source>
</evidence>
<dbReference type="Proteomes" id="UP000059680">
    <property type="component" value="Chromosome 3"/>
</dbReference>
<dbReference type="Gramene" id="Os03t0842700-04">
    <property type="protein sequence ID" value="Os03t0842700-04"/>
    <property type="gene ID" value="Os03g0842700"/>
</dbReference>
<sequence length="86" mass="9873">MMFLNPSKVGFRFSFPGFSCIITMLSSYLTGLKFPFMDSETESLTPAEVKQLHELYRQVVTRYTLLSKALRKLSVDEDQLLNSVDD</sequence>
<organism evidence="2 3">
    <name type="scientific">Oryza sativa subsp. japonica</name>
    <name type="common">Rice</name>
    <dbReference type="NCBI Taxonomy" id="39947"/>
    <lineage>
        <taxon>Eukaryota</taxon>
        <taxon>Viridiplantae</taxon>
        <taxon>Streptophyta</taxon>
        <taxon>Embryophyta</taxon>
        <taxon>Tracheophyta</taxon>
        <taxon>Spermatophyta</taxon>
        <taxon>Magnoliopsida</taxon>
        <taxon>Liliopsida</taxon>
        <taxon>Poales</taxon>
        <taxon>Poaceae</taxon>
        <taxon>BOP clade</taxon>
        <taxon>Oryzoideae</taxon>
        <taxon>Oryzeae</taxon>
        <taxon>Oryzinae</taxon>
        <taxon>Oryza</taxon>
        <taxon>Oryza sativa</taxon>
    </lineage>
</organism>